<proteinExistence type="predicted"/>
<dbReference type="OrthoDB" id="6125710at2759"/>
<evidence type="ECO:0000313" key="2">
    <source>
        <dbReference type="Proteomes" id="UP000683360"/>
    </source>
</evidence>
<keyword evidence="2" id="KW-1185">Reference proteome</keyword>
<organism evidence="1 2">
    <name type="scientific">Mytilus edulis</name>
    <name type="common">Blue mussel</name>
    <dbReference type="NCBI Taxonomy" id="6550"/>
    <lineage>
        <taxon>Eukaryota</taxon>
        <taxon>Metazoa</taxon>
        <taxon>Spiralia</taxon>
        <taxon>Lophotrochozoa</taxon>
        <taxon>Mollusca</taxon>
        <taxon>Bivalvia</taxon>
        <taxon>Autobranchia</taxon>
        <taxon>Pteriomorphia</taxon>
        <taxon>Mytilida</taxon>
        <taxon>Mytiloidea</taxon>
        <taxon>Mytilidae</taxon>
        <taxon>Mytilinae</taxon>
        <taxon>Mytilus</taxon>
    </lineage>
</organism>
<accession>A0A8S3SXJ4</accession>
<sequence>MILSKRDNDETALGEIFPYWEILTVQRTFFIDERIPEEIRNMEQQSIDIYKRALKSGSEKKRDINLVIVDEDKEYDINNRIQKSFVNHLCMTDNDERKPDILQGMSGRPNVEDLVKEDIIYENTDENDAINGRTKISTRETDSTGQIFAVDSDQPAMLESYTIPKPQIKLHLKNCDEEFYATHQTFLNPDAVYLVVANLNDKDNTNHEHGM</sequence>
<dbReference type="EMBL" id="CAJPWZ010001894">
    <property type="protein sequence ID" value="CAG2226358.1"/>
    <property type="molecule type" value="Genomic_DNA"/>
</dbReference>
<reference evidence="1" key="1">
    <citation type="submission" date="2021-03" db="EMBL/GenBank/DDBJ databases">
        <authorList>
            <person name="Bekaert M."/>
        </authorList>
    </citation>
    <scope>NUCLEOTIDE SEQUENCE</scope>
</reference>
<comment type="caution">
    <text evidence="1">The sequence shown here is derived from an EMBL/GenBank/DDBJ whole genome shotgun (WGS) entry which is preliminary data.</text>
</comment>
<dbReference type="AlphaFoldDB" id="A0A8S3SXJ4"/>
<dbReference type="Proteomes" id="UP000683360">
    <property type="component" value="Unassembled WGS sequence"/>
</dbReference>
<name>A0A8S3SXJ4_MYTED</name>
<protein>
    <submittedName>
        <fullName evidence="1">Uncharacterized protein</fullName>
    </submittedName>
</protein>
<gene>
    <name evidence="1" type="ORF">MEDL_39443</name>
</gene>
<evidence type="ECO:0000313" key="1">
    <source>
        <dbReference type="EMBL" id="CAG2226358.1"/>
    </source>
</evidence>